<organism evidence="1 2">
    <name type="scientific">Acidithiobacillus ferridurans</name>
    <dbReference type="NCBI Taxonomy" id="1232575"/>
    <lineage>
        <taxon>Bacteria</taxon>
        <taxon>Pseudomonadati</taxon>
        <taxon>Pseudomonadota</taxon>
        <taxon>Acidithiobacillia</taxon>
        <taxon>Acidithiobacillales</taxon>
        <taxon>Acidithiobacillaceae</taxon>
        <taxon>Acidithiobacillus</taxon>
    </lineage>
</organism>
<dbReference type="AlphaFoldDB" id="A0A2Z6IK34"/>
<dbReference type="Proteomes" id="UP000280188">
    <property type="component" value="Chromosome"/>
</dbReference>
<accession>A0A2Z6IK34</accession>
<gene>
    <name evidence="1" type="ORF">AFERRID_03610</name>
</gene>
<reference evidence="1 2" key="1">
    <citation type="journal article" date="2018" name="Microbiol. Resour. Announc.">
        <title>Complete Genome Sequence of Acidithiobacillus ferridurans JCM 18981.</title>
        <authorList>
            <person name="Miyauchi T."/>
            <person name="Kouzuma A."/>
            <person name="Abe T."/>
            <person name="Watanabe K."/>
        </authorList>
    </citation>
    <scope>NUCLEOTIDE SEQUENCE [LARGE SCALE GENOMIC DNA]</scope>
    <source>
        <strain evidence="2">ATCC 33020 / DSM 29468 / JCM 18981 / 11Fe</strain>
    </source>
</reference>
<name>A0A2Z6IK34_ACIFI</name>
<sequence length="79" mass="8464">MPAIHLKYSKISLIHMQQGRCSGVCHVPIRITMLWPWAIKLPGVLRGGVMTRGRGFKAGSGNAAMGGSVGLLAQQLRVP</sequence>
<protein>
    <submittedName>
        <fullName evidence="1">Uncharacterized protein</fullName>
    </submittedName>
</protein>
<proteinExistence type="predicted"/>
<evidence type="ECO:0000313" key="1">
    <source>
        <dbReference type="EMBL" id="BBF64143.1"/>
    </source>
</evidence>
<keyword evidence="2" id="KW-1185">Reference proteome</keyword>
<dbReference type="KEGG" id="afj:AFERRID_03610"/>
<evidence type="ECO:0000313" key="2">
    <source>
        <dbReference type="Proteomes" id="UP000280188"/>
    </source>
</evidence>
<dbReference type="EMBL" id="AP018795">
    <property type="protein sequence ID" value="BBF64143.1"/>
    <property type="molecule type" value="Genomic_DNA"/>
</dbReference>